<feature type="binding site" evidence="7">
    <location>
        <position position="61"/>
    </location>
    <ligand>
        <name>Mg(2+)</name>
        <dbReference type="ChEBI" id="CHEBI:18420"/>
        <label>1</label>
    </ligand>
</feature>
<evidence type="ECO:0000313" key="8">
    <source>
        <dbReference type="EMBL" id="QGG95760.1"/>
    </source>
</evidence>
<comment type="function">
    <text evidence="7">Catalyzes the hydrolysis of inorganic pyrophosphate (PPi) forming two phosphate ions.</text>
</comment>
<dbReference type="InterPro" id="IPR036649">
    <property type="entry name" value="Pyrophosphatase_sf"/>
</dbReference>
<dbReference type="SUPFAM" id="SSF50324">
    <property type="entry name" value="Inorganic pyrophosphatase"/>
    <property type="match status" value="1"/>
</dbReference>
<feature type="binding site" evidence="7">
    <location>
        <position position="130"/>
    </location>
    <ligand>
        <name>substrate</name>
    </ligand>
</feature>
<name>A0A5Q2RPF5_9ACTN</name>
<dbReference type="GO" id="GO:0006796">
    <property type="term" value="P:phosphate-containing compound metabolic process"/>
    <property type="evidence" value="ECO:0007669"/>
    <property type="project" value="InterPro"/>
</dbReference>
<evidence type="ECO:0000256" key="1">
    <source>
        <dbReference type="ARBA" id="ARBA00001946"/>
    </source>
</evidence>
<organism evidence="8 9">
    <name type="scientific">Actinomarinicola tropica</name>
    <dbReference type="NCBI Taxonomy" id="2789776"/>
    <lineage>
        <taxon>Bacteria</taxon>
        <taxon>Bacillati</taxon>
        <taxon>Actinomycetota</taxon>
        <taxon>Acidimicrobiia</taxon>
        <taxon>Acidimicrobiales</taxon>
        <taxon>Iamiaceae</taxon>
        <taxon>Actinomarinicola</taxon>
    </lineage>
</organism>
<feature type="binding site" evidence="7">
    <location>
        <position position="61"/>
    </location>
    <ligand>
        <name>Mg(2+)</name>
        <dbReference type="ChEBI" id="CHEBI:18420"/>
        <label>2</label>
    </ligand>
</feature>
<accession>A0A5Q2RPF5</accession>
<dbReference type="GO" id="GO:0005737">
    <property type="term" value="C:cytoplasm"/>
    <property type="evidence" value="ECO:0007669"/>
    <property type="project" value="UniProtKB-SubCell"/>
</dbReference>
<dbReference type="AlphaFoldDB" id="A0A5Q2RPF5"/>
<feature type="binding site" evidence="7">
    <location>
        <position position="46"/>
    </location>
    <ligand>
        <name>substrate</name>
    </ligand>
</feature>
<feature type="binding site" evidence="7">
    <location>
        <position position="12"/>
    </location>
    <ligand>
        <name>Mg(2+)</name>
        <dbReference type="ChEBI" id="CHEBI:18420"/>
        <label>2</label>
    </ligand>
</feature>
<comment type="catalytic activity">
    <reaction evidence="6 7">
        <text>diphosphate + H2O = 2 phosphate + H(+)</text>
        <dbReference type="Rhea" id="RHEA:24576"/>
        <dbReference type="ChEBI" id="CHEBI:15377"/>
        <dbReference type="ChEBI" id="CHEBI:15378"/>
        <dbReference type="ChEBI" id="CHEBI:33019"/>
        <dbReference type="ChEBI" id="CHEBI:43474"/>
        <dbReference type="EC" id="3.6.1.1"/>
    </reaction>
</comment>
<evidence type="ECO:0000256" key="5">
    <source>
        <dbReference type="ARBA" id="ARBA00022842"/>
    </source>
</evidence>
<dbReference type="KEGG" id="atq:GH723_12005"/>
<dbReference type="GO" id="GO:0004427">
    <property type="term" value="F:inorganic diphosphate phosphatase activity"/>
    <property type="evidence" value="ECO:0007669"/>
    <property type="project" value="UniProtKB-UniRule"/>
</dbReference>
<feature type="binding site" evidence="7">
    <location>
        <position position="93"/>
    </location>
    <ligand>
        <name>Mg(2+)</name>
        <dbReference type="ChEBI" id="CHEBI:18420"/>
        <label>1</label>
    </ligand>
</feature>
<evidence type="ECO:0000256" key="6">
    <source>
        <dbReference type="ARBA" id="ARBA00047820"/>
    </source>
</evidence>
<dbReference type="Gene3D" id="3.90.80.10">
    <property type="entry name" value="Inorganic pyrophosphatase"/>
    <property type="match status" value="1"/>
</dbReference>
<keyword evidence="2 7" id="KW-0963">Cytoplasm</keyword>
<keyword evidence="9" id="KW-1185">Reference proteome</keyword>
<dbReference type="RefSeq" id="WP_153759866.1">
    <property type="nucleotide sequence ID" value="NZ_CP045851.1"/>
</dbReference>
<reference evidence="8 9" key="1">
    <citation type="submission" date="2019-11" db="EMBL/GenBank/DDBJ databases">
        <authorList>
            <person name="He Y."/>
        </authorList>
    </citation>
    <scope>NUCLEOTIDE SEQUENCE [LARGE SCALE GENOMIC DNA]</scope>
    <source>
        <strain evidence="8 9">SCSIO 58843</strain>
    </source>
</reference>
<dbReference type="InterPro" id="IPR008162">
    <property type="entry name" value="Pyrophosphatase"/>
</dbReference>
<evidence type="ECO:0000256" key="7">
    <source>
        <dbReference type="HAMAP-Rule" id="MF_00209"/>
    </source>
</evidence>
<feature type="binding site" evidence="7">
    <location>
        <position position="20"/>
    </location>
    <ligand>
        <name>substrate</name>
    </ligand>
</feature>
<dbReference type="CDD" id="cd00412">
    <property type="entry name" value="pyrophosphatase"/>
    <property type="match status" value="1"/>
</dbReference>
<feature type="active site" description="Proton acceptor" evidence="7">
    <location>
        <position position="93"/>
    </location>
</feature>
<dbReference type="EC" id="3.6.1.1" evidence="7"/>
<dbReference type="HAMAP" id="MF_00209">
    <property type="entry name" value="Inorganic_PPase"/>
    <property type="match status" value="1"/>
</dbReference>
<evidence type="ECO:0000256" key="2">
    <source>
        <dbReference type="ARBA" id="ARBA00022490"/>
    </source>
</evidence>
<dbReference type="PANTHER" id="PTHR10286">
    <property type="entry name" value="INORGANIC PYROPHOSPHATASE"/>
    <property type="match status" value="1"/>
</dbReference>
<evidence type="ECO:0000256" key="4">
    <source>
        <dbReference type="ARBA" id="ARBA00022801"/>
    </source>
</evidence>
<dbReference type="Proteomes" id="UP000334019">
    <property type="component" value="Chromosome"/>
</dbReference>
<feature type="binding site" evidence="7">
    <location>
        <position position="88"/>
    </location>
    <ligand>
        <name>Mg(2+)</name>
        <dbReference type="ChEBI" id="CHEBI:18420"/>
        <label>3</label>
    </ligand>
</feature>
<keyword evidence="3 7" id="KW-0479">Metal-binding</keyword>
<dbReference type="PROSITE" id="PS00387">
    <property type="entry name" value="PPASE"/>
    <property type="match status" value="1"/>
</dbReference>
<evidence type="ECO:0000313" key="9">
    <source>
        <dbReference type="Proteomes" id="UP000334019"/>
    </source>
</evidence>
<keyword evidence="5 7" id="KW-0460">Magnesium</keyword>
<comment type="subcellular location">
    <subcellularLocation>
        <location evidence="7">Cytoplasm</location>
    </subcellularLocation>
</comment>
<keyword evidence="4 7" id="KW-0378">Hydrolase</keyword>
<gene>
    <name evidence="7" type="primary">ppa</name>
    <name evidence="8" type="ORF">GH723_12005</name>
</gene>
<dbReference type="EMBL" id="CP045851">
    <property type="protein sequence ID" value="QGG95760.1"/>
    <property type="molecule type" value="Genomic_DNA"/>
</dbReference>
<dbReference type="GO" id="GO:0000287">
    <property type="term" value="F:magnesium ion binding"/>
    <property type="evidence" value="ECO:0007669"/>
    <property type="project" value="UniProtKB-UniRule"/>
</dbReference>
<dbReference type="Pfam" id="PF00719">
    <property type="entry name" value="Pyrophosphatase"/>
    <property type="match status" value="1"/>
</dbReference>
<dbReference type="FunFam" id="3.90.80.10:FF:000003">
    <property type="entry name" value="Inorganic pyrophosphatase"/>
    <property type="match status" value="1"/>
</dbReference>
<feature type="binding site" evidence="7">
    <location>
        <position position="56"/>
    </location>
    <ligand>
        <name>Mg(2+)</name>
        <dbReference type="ChEBI" id="CHEBI:18420"/>
        <label>1</label>
    </ligand>
</feature>
<protein>
    <recommendedName>
        <fullName evidence="7">Inorganic pyrophosphatase</fullName>
        <ecNumber evidence="7">3.6.1.1</ecNumber>
    </recommendedName>
    <alternativeName>
        <fullName evidence="7">Pyrophosphate phospho-hydrolase</fullName>
        <shortName evidence="7">PPase</shortName>
    </alternativeName>
</protein>
<comment type="similarity">
    <text evidence="7">Belongs to the PPase family.</text>
</comment>
<comment type="cofactor">
    <cofactor evidence="1 7">
        <name>Mg(2+)</name>
        <dbReference type="ChEBI" id="CHEBI:18420"/>
    </cofactor>
</comment>
<comment type="subunit">
    <text evidence="7">Homohexamer.</text>
</comment>
<feature type="binding site" evidence="7">
    <location>
        <position position="93"/>
    </location>
    <ligand>
        <name>Mg(2+)</name>
        <dbReference type="ChEBI" id="CHEBI:18420"/>
        <label>3</label>
    </ligand>
</feature>
<sequence>MTDSDSIEAIIEIPQGSRNKYEIDHETGAVWLDRHLFTAMRYPADYGFVPDTLAEDGDPLDVLVILEEPTFPGVHIKARPIGVFWMRDEAGPDAKILSVPHGDERYDEIQDLDDIRPHLLSEIGHFFEVYKALEPHKHTAVRDWEGVEAAWREIEDSRRRFADAGH</sequence>
<evidence type="ECO:0000256" key="3">
    <source>
        <dbReference type="ARBA" id="ARBA00022723"/>
    </source>
</evidence>
<feature type="binding site" evidence="7">
    <location>
        <position position="34"/>
    </location>
    <ligand>
        <name>substrate</name>
    </ligand>
</feature>
<proteinExistence type="inferred from homology"/>